<accession>A0ABM9G9T6</accession>
<gene>
    <name evidence="2" type="ORF">WJ0W_001667</name>
    <name evidence="3" type="ORF">WJ0W_001676</name>
    <name evidence="4" type="ORF">WJ0W_004996</name>
    <name evidence="5" type="ORF">WJ0W_006025</name>
    <name evidence="6" type="ORF">WJ0W_006169</name>
    <name evidence="7" type="ORF">WJ0W_006361</name>
    <name evidence="8" type="ORF">WJ0W_006751</name>
</gene>
<name>A0ABM9G9T6_9BACL</name>
<dbReference type="EMBL" id="CALYLO010000013">
    <property type="protein sequence ID" value="CAH8248841.1"/>
    <property type="molecule type" value="Genomic_DNA"/>
</dbReference>
<evidence type="ECO:0000313" key="5">
    <source>
        <dbReference type="EMBL" id="CAH8248841.1"/>
    </source>
</evidence>
<sequence length="114" mass="13005">MIGLKLTNVIGPRGGNYDYKGLDTNKFVPGTLVYPSESYDFYVITEQSREEIPEHEDIHLITEEEYEAAYEAERNRPREPGPIEKLQAENEELRRQLDALQLAVMGMMDEGGNA</sequence>
<dbReference type="EMBL" id="CALYLO010000001">
    <property type="protein sequence ID" value="CAH8244432.1"/>
    <property type="molecule type" value="Genomic_DNA"/>
</dbReference>
<dbReference type="RefSeq" id="WP_213431383.1">
    <property type="nucleotide sequence ID" value="NZ_AP031286.1"/>
</dbReference>
<dbReference type="EMBL" id="CALYLO010000002">
    <property type="protein sequence ID" value="CAH8244441.1"/>
    <property type="molecule type" value="Genomic_DNA"/>
</dbReference>
<dbReference type="EMBL" id="CALYLO010000007">
    <property type="protein sequence ID" value="CAH8247739.1"/>
    <property type="molecule type" value="Genomic_DNA"/>
</dbReference>
<dbReference type="EMBL" id="CALYLO010000014">
    <property type="protein sequence ID" value="CAH8249175.1"/>
    <property type="molecule type" value="Genomic_DNA"/>
</dbReference>
<organism evidence="5 9">
    <name type="scientific">Paenibacillus melissococcoides</name>
    <dbReference type="NCBI Taxonomy" id="2912268"/>
    <lineage>
        <taxon>Bacteria</taxon>
        <taxon>Bacillati</taxon>
        <taxon>Bacillota</taxon>
        <taxon>Bacilli</taxon>
        <taxon>Bacillales</taxon>
        <taxon>Paenibacillaceae</taxon>
        <taxon>Paenibacillus</taxon>
    </lineage>
</organism>
<keyword evidence="1" id="KW-0175">Coiled coil</keyword>
<evidence type="ECO:0000313" key="8">
    <source>
        <dbReference type="EMBL" id="CAH8249566.1"/>
    </source>
</evidence>
<dbReference type="Proteomes" id="UP001154322">
    <property type="component" value="Unassembled WGS sequence"/>
</dbReference>
<evidence type="ECO:0000313" key="4">
    <source>
        <dbReference type="EMBL" id="CAH8247739.1"/>
    </source>
</evidence>
<reference evidence="5" key="1">
    <citation type="submission" date="2022-06" db="EMBL/GenBank/DDBJ databases">
        <authorList>
            <person name="Dietemann V."/>
            <person name="Ory F."/>
            <person name="Dainat B."/>
            <person name="Oberhansli S."/>
        </authorList>
    </citation>
    <scope>NUCLEOTIDE SEQUENCE</scope>
    <source>
        <strain evidence="5">Ena-SAMPLE-TAB-26-04-2022-14:26:32:270-5432</strain>
    </source>
</reference>
<feature type="coiled-coil region" evidence="1">
    <location>
        <begin position="83"/>
        <end position="110"/>
    </location>
</feature>
<evidence type="ECO:0000313" key="9">
    <source>
        <dbReference type="Proteomes" id="UP001154322"/>
    </source>
</evidence>
<proteinExistence type="predicted"/>
<evidence type="ECO:0000256" key="1">
    <source>
        <dbReference type="SAM" id="Coils"/>
    </source>
</evidence>
<evidence type="ECO:0000313" key="2">
    <source>
        <dbReference type="EMBL" id="CAH8244432.1"/>
    </source>
</evidence>
<evidence type="ECO:0000313" key="3">
    <source>
        <dbReference type="EMBL" id="CAH8244441.1"/>
    </source>
</evidence>
<evidence type="ECO:0000313" key="6">
    <source>
        <dbReference type="EMBL" id="CAH8248982.1"/>
    </source>
</evidence>
<protein>
    <submittedName>
        <fullName evidence="5">Uncharacterized protein</fullName>
    </submittedName>
</protein>
<dbReference type="EMBL" id="CALYLO010000017">
    <property type="protein sequence ID" value="CAH8249566.1"/>
    <property type="molecule type" value="Genomic_DNA"/>
</dbReference>
<dbReference type="EMBL" id="CALYLO010000013">
    <property type="protein sequence ID" value="CAH8248982.1"/>
    <property type="molecule type" value="Genomic_DNA"/>
</dbReference>
<comment type="caution">
    <text evidence="5">The sequence shown here is derived from an EMBL/GenBank/DDBJ whole genome shotgun (WGS) entry which is preliminary data.</text>
</comment>
<evidence type="ECO:0000313" key="7">
    <source>
        <dbReference type="EMBL" id="CAH8249175.1"/>
    </source>
</evidence>
<keyword evidence="9" id="KW-1185">Reference proteome</keyword>